<evidence type="ECO:0000313" key="2">
    <source>
        <dbReference type="EMBL" id="WYY06413.1"/>
    </source>
</evidence>
<proteinExistence type="predicted"/>
<dbReference type="InterPro" id="IPR040830">
    <property type="entry name" value="Bact_RF_family8"/>
</dbReference>
<evidence type="ECO:0000313" key="3">
    <source>
        <dbReference type="Proteomes" id="UP001479933"/>
    </source>
</evidence>
<organism evidence="2 3">
    <name type="scientific">Gordonia hydrophobica</name>
    <dbReference type="NCBI Taxonomy" id="40516"/>
    <lineage>
        <taxon>Bacteria</taxon>
        <taxon>Bacillati</taxon>
        <taxon>Actinomycetota</taxon>
        <taxon>Actinomycetes</taxon>
        <taxon>Mycobacteriales</taxon>
        <taxon>Gordoniaceae</taxon>
        <taxon>Gordonia</taxon>
    </lineage>
</organism>
<name>A0ABZ2TYJ7_9ACTN</name>
<dbReference type="RefSeq" id="WP_066162581.1">
    <property type="nucleotide sequence ID" value="NZ_CP136137.1"/>
</dbReference>
<reference evidence="2 3" key="1">
    <citation type="journal article" date="2023" name="Virus Evol.">
        <title>Computational host range prediction-The good, the bad, and the ugly.</title>
        <authorList>
            <person name="Howell A.A."/>
            <person name="Versoza C.J."/>
            <person name="Pfeifer S.P."/>
        </authorList>
    </citation>
    <scope>NUCLEOTIDE SEQUENCE [LARGE SCALE GENOMIC DNA]</scope>
    <source>
        <strain evidence="2 3">1610/1b</strain>
    </source>
</reference>
<evidence type="ECO:0000259" key="1">
    <source>
        <dbReference type="Pfam" id="PF18851"/>
    </source>
</evidence>
<sequence length="374" mass="40851">MARHDYPSTSELLELGTPREHAVTIYAQATAAQIDLAKTTVKSAMDRAVRTLRENGASHGLETALQDQLAKILADESWRHLSRSVAIFVTPDASEMFVLPNHLENQMQVGAYFDVGQLVRAIATPQDAYALTLSADGWNLWRATAADLATEMDVDDEGIADVADATNRATVRGRMHARRLHGDSGTKLLQETYVKRVHDAVVKTIDAQDPSATTPLFVFAAETLLDMYRNIDRGVREMVPVRGNPDALTAHQIDATMREGLSGINAHRANRRVEKIGDGIAQGIVATDLVDIARAAVSGNVDTMVYEFTVDVLGRLDNETGELTYADDGYDLLSRIAVWVLQTGGRVIPVRSGEITSSLWNGTAAVRLRYPLTT</sequence>
<keyword evidence="3" id="KW-1185">Reference proteome</keyword>
<dbReference type="Proteomes" id="UP001479933">
    <property type="component" value="Chromosome"/>
</dbReference>
<feature type="domain" description="Bacterial archaeo-eukaryotic release factor family 8" evidence="1">
    <location>
        <begin position="125"/>
        <end position="267"/>
    </location>
</feature>
<dbReference type="Pfam" id="PF18851">
    <property type="entry name" value="baeRF_family8"/>
    <property type="match status" value="1"/>
</dbReference>
<protein>
    <recommendedName>
        <fullName evidence="1">Bacterial archaeo-eukaryotic release factor family 8 domain-containing protein</fullName>
    </recommendedName>
</protein>
<gene>
    <name evidence="2" type="ORF">RVF87_15230</name>
</gene>
<dbReference type="EMBL" id="CP136137">
    <property type="protein sequence ID" value="WYY06413.1"/>
    <property type="molecule type" value="Genomic_DNA"/>
</dbReference>
<accession>A0ABZ2TYJ7</accession>